<protein>
    <recommendedName>
        <fullName evidence="5">DUF1778 domain-containing protein</fullName>
    </recommendedName>
</protein>
<dbReference type="Proteomes" id="UP000240228">
    <property type="component" value="Unassembled WGS sequence"/>
</dbReference>
<evidence type="ECO:0000256" key="1">
    <source>
        <dbReference type="ARBA" id="ARBA00022649"/>
    </source>
</evidence>
<evidence type="ECO:0000313" key="3">
    <source>
        <dbReference type="EMBL" id="PST46138.1"/>
    </source>
</evidence>
<reference evidence="3 4" key="2">
    <citation type="submission" date="2018-03" db="EMBL/GenBank/DDBJ databases">
        <title>The comparative genomics of Bifidobacterium callitrichos reflects dietary carbohydrate utilization within the common marmoset gut.</title>
        <authorList>
            <person name="Rani A."/>
        </authorList>
    </citation>
    <scope>NUCLEOTIDE SEQUENCE [LARGE SCALE GENOMIC DNA]</scope>
    <source>
        <strain evidence="3 4">UMA51805</strain>
    </source>
</reference>
<evidence type="ECO:0000256" key="2">
    <source>
        <dbReference type="ARBA" id="ARBA00049988"/>
    </source>
</evidence>
<dbReference type="SUPFAM" id="SSF47598">
    <property type="entry name" value="Ribbon-helix-helix"/>
    <property type="match status" value="1"/>
</dbReference>
<dbReference type="AlphaFoldDB" id="A0A2T3G9J5"/>
<reference evidence="4" key="1">
    <citation type="submission" date="2017-09" db="EMBL/GenBank/DDBJ databases">
        <authorList>
            <person name="Sela D.A."/>
            <person name="Albert K."/>
        </authorList>
    </citation>
    <scope>NUCLEOTIDE SEQUENCE [LARGE SCALE GENOMIC DNA]</scope>
    <source>
        <strain evidence="4">UMA51805</strain>
    </source>
</reference>
<dbReference type="InterPro" id="IPR010985">
    <property type="entry name" value="Ribbon_hlx_hlx"/>
</dbReference>
<name>A0A2T3G9J5_9BIFI</name>
<evidence type="ECO:0000313" key="4">
    <source>
        <dbReference type="Proteomes" id="UP000240228"/>
    </source>
</evidence>
<dbReference type="Pfam" id="PF08681">
    <property type="entry name" value="TacA1"/>
    <property type="match status" value="1"/>
</dbReference>
<dbReference type="GO" id="GO:0006355">
    <property type="term" value="P:regulation of DNA-templated transcription"/>
    <property type="evidence" value="ECO:0007669"/>
    <property type="project" value="InterPro"/>
</dbReference>
<dbReference type="RefSeq" id="WP_107044342.1">
    <property type="nucleotide sequence ID" value="NZ_NWTX01000012.1"/>
</dbReference>
<comment type="similarity">
    <text evidence="2">Belongs to the TacA antitoxin family.</text>
</comment>
<evidence type="ECO:0008006" key="5">
    <source>
        <dbReference type="Google" id="ProtNLM"/>
    </source>
</evidence>
<dbReference type="InterPro" id="IPR014795">
    <property type="entry name" value="TacA_1-like"/>
</dbReference>
<dbReference type="PANTHER" id="PTHR35401">
    <property type="entry name" value="COPG FAMILY HELIX-TURN-HELIX PROTEIN-RELATED-RELATED"/>
    <property type="match status" value="1"/>
</dbReference>
<accession>A0A2T3G9J5</accession>
<comment type="caution">
    <text evidence="3">The sequence shown here is derived from an EMBL/GenBank/DDBJ whole genome shotgun (WGS) entry which is preliminary data.</text>
</comment>
<keyword evidence="1" id="KW-1277">Toxin-antitoxin system</keyword>
<keyword evidence="4" id="KW-1185">Reference proteome</keyword>
<dbReference type="EMBL" id="NWTX01000012">
    <property type="protein sequence ID" value="PST46138.1"/>
    <property type="molecule type" value="Genomic_DNA"/>
</dbReference>
<organism evidence="3 4">
    <name type="scientific">Bifidobacterium callitrichos</name>
    <dbReference type="NCBI Taxonomy" id="762209"/>
    <lineage>
        <taxon>Bacteria</taxon>
        <taxon>Bacillati</taxon>
        <taxon>Actinomycetota</taxon>
        <taxon>Actinomycetes</taxon>
        <taxon>Bifidobacteriales</taxon>
        <taxon>Bifidobacteriaceae</taxon>
        <taxon>Bifidobacterium</taxon>
    </lineage>
</organism>
<gene>
    <name evidence="3" type="ORF">CPA40_07440</name>
</gene>
<sequence>MATIATNQKTSRLDIRLTDEQRKIIERAAALKGSTLTQWTAQHLLDAARADIEQETTLRLESQAFDDFLAALEEPIPDSTAELMTRDPEWA</sequence>
<dbReference type="Gene3D" id="1.20.5.780">
    <property type="entry name" value="Single helix bin"/>
    <property type="match status" value="1"/>
</dbReference>
<proteinExistence type="inferred from homology"/>